<feature type="non-terminal residue" evidence="3">
    <location>
        <position position="163"/>
    </location>
</feature>
<feature type="compositionally biased region" description="Pro residues" evidence="1">
    <location>
        <begin position="115"/>
        <end position="130"/>
    </location>
</feature>
<evidence type="ECO:0000256" key="2">
    <source>
        <dbReference type="SAM" id="SignalP"/>
    </source>
</evidence>
<proteinExistence type="predicted"/>
<feature type="compositionally biased region" description="Polar residues" evidence="1">
    <location>
        <begin position="82"/>
        <end position="93"/>
    </location>
</feature>
<sequence length="163" mass="17330">MGLIGISLIVASVVWIFVRPPSWMPEPLQILLRWRGGPPAIRAKDEAEAEQDTDPGPSITVSDHEVEPGSGLRARPVDNRTTHVNNQHLNQEKATTTATNASSSLKSAQNDAAFMPPPPLPKVSPAPPTVAEPDEQTTPKAVSSDPPSIPVPSFSLDNAPSSH</sequence>
<evidence type="ECO:0000313" key="4">
    <source>
        <dbReference type="Proteomes" id="UP000567885"/>
    </source>
</evidence>
<dbReference type="EMBL" id="JAAGWQ010000236">
    <property type="protein sequence ID" value="KAF5658484.1"/>
    <property type="molecule type" value="Genomic_DNA"/>
</dbReference>
<evidence type="ECO:0000313" key="3">
    <source>
        <dbReference type="EMBL" id="KAF5658484.1"/>
    </source>
</evidence>
<feature type="signal peptide" evidence="2">
    <location>
        <begin position="1"/>
        <end position="16"/>
    </location>
</feature>
<feature type="chain" id="PRO_5034062464" evidence="2">
    <location>
        <begin position="17"/>
        <end position="163"/>
    </location>
</feature>
<dbReference type="OrthoDB" id="432299at2759"/>
<accession>A0A8H5SX17</accession>
<organism evidence="3 4">
    <name type="scientific">Fusarium heterosporum</name>
    <dbReference type="NCBI Taxonomy" id="42747"/>
    <lineage>
        <taxon>Eukaryota</taxon>
        <taxon>Fungi</taxon>
        <taxon>Dikarya</taxon>
        <taxon>Ascomycota</taxon>
        <taxon>Pezizomycotina</taxon>
        <taxon>Sordariomycetes</taxon>
        <taxon>Hypocreomycetidae</taxon>
        <taxon>Hypocreales</taxon>
        <taxon>Nectriaceae</taxon>
        <taxon>Fusarium</taxon>
        <taxon>Fusarium heterosporum species complex</taxon>
    </lineage>
</organism>
<gene>
    <name evidence="3" type="ORF">FHETE_9841</name>
</gene>
<keyword evidence="4" id="KW-1185">Reference proteome</keyword>
<comment type="caution">
    <text evidence="3">The sequence shown here is derived from an EMBL/GenBank/DDBJ whole genome shotgun (WGS) entry which is preliminary data.</text>
</comment>
<keyword evidence="2" id="KW-0732">Signal</keyword>
<feature type="compositionally biased region" description="Low complexity" evidence="1">
    <location>
        <begin position="94"/>
        <end position="108"/>
    </location>
</feature>
<dbReference type="AlphaFoldDB" id="A0A8H5SX17"/>
<reference evidence="3 4" key="1">
    <citation type="submission" date="2020-05" db="EMBL/GenBank/DDBJ databases">
        <title>Identification and distribution of gene clusters putatively required for synthesis of sphingolipid metabolism inhibitors in phylogenetically diverse species of the filamentous fungus Fusarium.</title>
        <authorList>
            <person name="Kim H.-S."/>
            <person name="Busman M."/>
            <person name="Brown D.W."/>
            <person name="Divon H."/>
            <person name="Uhlig S."/>
            <person name="Proctor R.H."/>
        </authorList>
    </citation>
    <scope>NUCLEOTIDE SEQUENCE [LARGE SCALE GENOMIC DNA]</scope>
    <source>
        <strain evidence="3 4">NRRL 20693</strain>
    </source>
</reference>
<name>A0A8H5SX17_FUSHE</name>
<evidence type="ECO:0000256" key="1">
    <source>
        <dbReference type="SAM" id="MobiDB-lite"/>
    </source>
</evidence>
<dbReference type="Proteomes" id="UP000567885">
    <property type="component" value="Unassembled WGS sequence"/>
</dbReference>
<feature type="compositionally biased region" description="Low complexity" evidence="1">
    <location>
        <begin position="143"/>
        <end position="155"/>
    </location>
</feature>
<feature type="region of interest" description="Disordered" evidence="1">
    <location>
        <begin position="43"/>
        <end position="163"/>
    </location>
</feature>
<protein>
    <submittedName>
        <fullName evidence="3">Oxidoreductase</fullName>
    </submittedName>
</protein>